<evidence type="ECO:0000256" key="6">
    <source>
        <dbReference type="PIRSR" id="PIRSR601382-2"/>
    </source>
</evidence>
<feature type="chain" id="PRO_5013083570" description="alpha-1,2-Mannosidase" evidence="10">
    <location>
        <begin position="29"/>
        <end position="912"/>
    </location>
</feature>
<keyword evidence="6" id="KW-0106">Calcium</keyword>
<gene>
    <name evidence="11" type="ORF">XA68_15630</name>
</gene>
<dbReference type="UniPathway" id="UPA00378"/>
<proteinExistence type="inferred from homology"/>
<reference evidence="11 12" key="1">
    <citation type="journal article" date="2015" name="BMC Genomics">
        <title>Gene expression during zombie ant biting behavior reflects the complexity underlying fungal parasitic behavioral manipulation.</title>
        <authorList>
            <person name="de Bekker C."/>
            <person name="Ohm R.A."/>
            <person name="Loreto R.G."/>
            <person name="Sebastian A."/>
            <person name="Albert I."/>
            <person name="Merrow M."/>
            <person name="Brachmann A."/>
            <person name="Hughes D.P."/>
        </authorList>
    </citation>
    <scope>NUCLEOTIDE SEQUENCE [LARGE SCALE GENOMIC DNA]</scope>
    <source>
        <strain evidence="11 12">SC16a</strain>
    </source>
</reference>
<dbReference type="Gene3D" id="1.50.10.10">
    <property type="match status" value="3"/>
</dbReference>
<sequence length="912" mass="101407">MLRRKYRLFSVCALVIIFLLYRLSKNSPQPHIATSPARAPPSFHPGVDEADFAQAPAPYEPKNSRPDFVAKQEPKSGRVGPGKSSSSDTKKIPKLKNEPDGTLNTLKHGLDGDGPKAKAGLRPNKDVVSLDTAARDPITGDKSPPLTWKKPPKHSDVDKETADASDVHWIKPKEHFPLPKESIITLPTAAAMKLPKIQFNFGPESAEAKAKRLQRQKRVKTELERSWSGYKKHAWLHDELSPVSGGYRDPFCGWAATLVDSLDTLWIAGMKDEFDKAVEAVETIDFTRAARSDIPVFETTIRYLGGLIAAFDISGGARGGYSILLDKAVELAEILMGIFDTPNRMPVLFYQWKPEYASQPHIASQGSMAELATLSLEFTRLAQLTAQHKYYDAVDRITNALVDMQKEGTLVPGLFPENVDLSGCNRTATRLQDTMSYAAKQQIDAQGFLSEPKGFGEDFVGGRDEKGQGEEPLVSRLDRRDDDPNKASFKAPFNSKPGREGPYKADGIKAQWDCVPQGLVPGGYGAQTFHMGGGQDSAYEYFGKEYQLLRGREPKYRKLYEETADAVEKYLLYRPMIEGQWDVLFPAKVGMSPRTPDDLTYDYVVSHLACFIGGMFGLGGKLFSRPEDVETAKKLTDGCVWAYQASASGIMPDSAKTVPCPSLDRCEFNKTQWWEALDPSKSWREEQVQLWEQKYGSASEAAPVIARSGGVQKRAAVGLSDGLKGSQLPESLRIKLGKKLANHGSQAKMTDGSTLSEGASTAVADDSTREDAGAKEQPEPHRPKRPLSHEEFVEMLIEQTKLPRGFLPDPSAYYLLRPEAIESVWYMYRITGDPTWMDKGWRMFEATVRATRTSIANSAVSNVLSKEPSPTDEMESFWIAETLKYYYLLFSEPEVISLDEWVLNTEAHPFRL</sequence>
<comment type="cofactor">
    <cofactor evidence="1 6">
        <name>Ca(2+)</name>
        <dbReference type="ChEBI" id="CHEBI:29108"/>
    </cofactor>
</comment>
<dbReference type="PRINTS" id="PR00747">
    <property type="entry name" value="GLYHDRLASE47"/>
</dbReference>
<dbReference type="PANTHER" id="PTHR11742">
    <property type="entry name" value="MANNOSYL-OLIGOSACCHARIDE ALPHA-1,2-MANNOSIDASE-RELATED"/>
    <property type="match status" value="1"/>
</dbReference>
<dbReference type="InterPro" id="IPR001382">
    <property type="entry name" value="Glyco_hydro_47"/>
</dbReference>
<reference evidence="11 12" key="2">
    <citation type="journal article" date="2017" name="Sci. Rep.">
        <title>Ant-infecting Ophiocordyceps genomes reveal a high diversity of potential behavioral manipulation genes and a possible major role for enterotoxins.</title>
        <authorList>
            <person name="de Bekker C."/>
            <person name="Ohm R.A."/>
            <person name="Evans H.C."/>
            <person name="Brachmann A."/>
            <person name="Hughes D.P."/>
        </authorList>
    </citation>
    <scope>NUCLEOTIDE SEQUENCE [LARGE SCALE GENOMIC DNA]</scope>
    <source>
        <strain evidence="11 12">SC16a</strain>
    </source>
</reference>
<keyword evidence="12" id="KW-1185">Reference proteome</keyword>
<evidence type="ECO:0000256" key="9">
    <source>
        <dbReference type="SAM" id="MobiDB-lite"/>
    </source>
</evidence>
<feature type="compositionally biased region" description="Basic and acidic residues" evidence="9">
    <location>
        <begin position="454"/>
        <end position="469"/>
    </location>
</feature>
<dbReference type="STRING" id="268505.A0A2A9PKS7"/>
<keyword evidence="4 8" id="KW-0378">Hydrolase</keyword>
<dbReference type="OrthoDB" id="8118055at2759"/>
<feature type="region of interest" description="Disordered" evidence="9">
    <location>
        <begin position="28"/>
        <end position="165"/>
    </location>
</feature>
<evidence type="ECO:0000256" key="5">
    <source>
        <dbReference type="ARBA" id="ARBA00023157"/>
    </source>
</evidence>
<feature type="compositionally biased region" description="Basic and acidic residues" evidence="9">
    <location>
        <begin position="88"/>
        <end position="99"/>
    </location>
</feature>
<feature type="compositionally biased region" description="Basic and acidic residues" evidence="9">
    <location>
        <begin position="153"/>
        <end position="165"/>
    </location>
</feature>
<dbReference type="GO" id="GO:0036503">
    <property type="term" value="P:ERAD pathway"/>
    <property type="evidence" value="ECO:0007669"/>
    <property type="project" value="UniProtKB-ARBA"/>
</dbReference>
<dbReference type="AlphaFoldDB" id="A0A2A9PKS7"/>
<evidence type="ECO:0000256" key="4">
    <source>
        <dbReference type="ARBA" id="ARBA00022801"/>
    </source>
</evidence>
<evidence type="ECO:0000256" key="8">
    <source>
        <dbReference type="RuleBase" id="RU361193"/>
    </source>
</evidence>
<evidence type="ECO:0000256" key="10">
    <source>
        <dbReference type="SAM" id="SignalP"/>
    </source>
</evidence>
<feature type="compositionally biased region" description="Polar residues" evidence="9">
    <location>
        <begin position="743"/>
        <end position="759"/>
    </location>
</feature>
<dbReference type="Proteomes" id="UP000037136">
    <property type="component" value="Unassembled WGS sequence"/>
</dbReference>
<feature type="region of interest" description="Disordered" evidence="9">
    <location>
        <begin position="743"/>
        <end position="788"/>
    </location>
</feature>
<keyword evidence="5 7" id="KW-1015">Disulfide bond</keyword>
<keyword evidence="6" id="KW-0479">Metal-binding</keyword>
<feature type="binding site" evidence="6">
    <location>
        <position position="905"/>
    </location>
    <ligand>
        <name>Ca(2+)</name>
        <dbReference type="ChEBI" id="CHEBI:29108"/>
    </ligand>
</feature>
<feature type="compositionally biased region" description="Basic and acidic residues" evidence="9">
    <location>
        <begin position="476"/>
        <end position="485"/>
    </location>
</feature>
<keyword evidence="8" id="KW-0326">Glycosidase</keyword>
<dbReference type="PANTHER" id="PTHR11742:SF103">
    <property type="entry name" value="ENDOPLASMIC RETICULUM MANNOSIDASE MNL2-RELATED"/>
    <property type="match status" value="1"/>
</dbReference>
<feature type="disulfide bond" evidence="7">
    <location>
        <begin position="610"/>
        <end position="639"/>
    </location>
</feature>
<comment type="similarity">
    <text evidence="3 8">Belongs to the glycosyl hydrolase 47 family.</text>
</comment>
<comment type="pathway">
    <text evidence="2">Protein modification; protein glycosylation.</text>
</comment>
<dbReference type="GO" id="GO:0004571">
    <property type="term" value="F:mannosyl-oligosaccharide 1,2-alpha-mannosidase activity"/>
    <property type="evidence" value="ECO:0007669"/>
    <property type="project" value="InterPro"/>
</dbReference>
<dbReference type="InterPro" id="IPR036026">
    <property type="entry name" value="Seven-hairpin_glycosidases"/>
</dbReference>
<keyword evidence="10" id="KW-0732">Signal</keyword>
<accession>A0A2A9PKS7</accession>
<organism evidence="11 12">
    <name type="scientific">Ophiocordyceps unilateralis</name>
    <name type="common">Zombie-ant fungus</name>
    <name type="synonym">Torrubia unilateralis</name>
    <dbReference type="NCBI Taxonomy" id="268505"/>
    <lineage>
        <taxon>Eukaryota</taxon>
        <taxon>Fungi</taxon>
        <taxon>Dikarya</taxon>
        <taxon>Ascomycota</taxon>
        <taxon>Pezizomycotina</taxon>
        <taxon>Sordariomycetes</taxon>
        <taxon>Hypocreomycetidae</taxon>
        <taxon>Hypocreales</taxon>
        <taxon>Ophiocordycipitaceae</taxon>
        <taxon>Ophiocordyceps</taxon>
    </lineage>
</organism>
<dbReference type="GO" id="GO:0005975">
    <property type="term" value="P:carbohydrate metabolic process"/>
    <property type="evidence" value="ECO:0007669"/>
    <property type="project" value="InterPro"/>
</dbReference>
<feature type="compositionally biased region" description="Basic and acidic residues" evidence="9">
    <location>
        <begin position="766"/>
        <end position="788"/>
    </location>
</feature>
<dbReference type="GO" id="GO:0005783">
    <property type="term" value="C:endoplasmic reticulum"/>
    <property type="evidence" value="ECO:0007669"/>
    <property type="project" value="TreeGrafter"/>
</dbReference>
<evidence type="ECO:0000256" key="2">
    <source>
        <dbReference type="ARBA" id="ARBA00004922"/>
    </source>
</evidence>
<evidence type="ECO:0000256" key="3">
    <source>
        <dbReference type="ARBA" id="ARBA00007658"/>
    </source>
</evidence>
<dbReference type="InterPro" id="IPR050749">
    <property type="entry name" value="Glycosyl_Hydrolase_47"/>
</dbReference>
<dbReference type="InterPro" id="IPR012341">
    <property type="entry name" value="6hp_glycosidase-like_sf"/>
</dbReference>
<feature type="compositionally biased region" description="Basic and acidic residues" evidence="9">
    <location>
        <begin position="62"/>
        <end position="76"/>
    </location>
</feature>
<dbReference type="SUPFAM" id="SSF48225">
    <property type="entry name" value="Seven-hairpin glycosidases"/>
    <property type="match status" value="1"/>
</dbReference>
<dbReference type="GO" id="GO:0005509">
    <property type="term" value="F:calcium ion binding"/>
    <property type="evidence" value="ECO:0007669"/>
    <property type="project" value="InterPro"/>
</dbReference>
<dbReference type="Pfam" id="PF01532">
    <property type="entry name" value="Glyco_hydro_47"/>
    <property type="match status" value="1"/>
</dbReference>
<feature type="region of interest" description="Disordered" evidence="9">
    <location>
        <begin position="451"/>
        <end position="502"/>
    </location>
</feature>
<evidence type="ECO:0000313" key="11">
    <source>
        <dbReference type="EMBL" id="PFH61968.1"/>
    </source>
</evidence>
<feature type="signal peptide" evidence="10">
    <location>
        <begin position="1"/>
        <end position="28"/>
    </location>
</feature>
<dbReference type="GO" id="GO:0016020">
    <property type="term" value="C:membrane"/>
    <property type="evidence" value="ECO:0007669"/>
    <property type="project" value="InterPro"/>
</dbReference>
<evidence type="ECO:0000313" key="12">
    <source>
        <dbReference type="Proteomes" id="UP000037136"/>
    </source>
</evidence>
<dbReference type="EMBL" id="LAZP02000047">
    <property type="protein sequence ID" value="PFH61968.1"/>
    <property type="molecule type" value="Genomic_DNA"/>
</dbReference>
<dbReference type="EC" id="3.2.1.-" evidence="8"/>
<comment type="caution">
    <text evidence="11">The sequence shown here is derived from an EMBL/GenBank/DDBJ whole genome shotgun (WGS) entry which is preliminary data.</text>
</comment>
<evidence type="ECO:0000256" key="7">
    <source>
        <dbReference type="PIRSR" id="PIRSR601382-3"/>
    </source>
</evidence>
<name>A0A2A9PKS7_OPHUN</name>
<protein>
    <recommendedName>
        <fullName evidence="8">alpha-1,2-Mannosidase</fullName>
        <ecNumber evidence="8">3.2.1.-</ecNumber>
    </recommendedName>
</protein>
<evidence type="ECO:0000256" key="1">
    <source>
        <dbReference type="ARBA" id="ARBA00001913"/>
    </source>
</evidence>